<sequence>MSLSAIKTVGVIGTGVIGSSWIALFLSKGLRVIVTDPNPEAPEKLSKFLADVWPSLERNGPERLEFKRKLFARLDQRTPADTVICSSSSGIPSSQFISECQRHPERILIGHPFNPPHVVPLVEVVPHPGTEPKHVMKAMEFYRSLGREPVLVAEECPGFVGNRLQGALLCEAYSLVSRGVISASDLDLVMTSALGLRWALTGPLTTNSLGAGGSFHALLKHLGPAMVEWREDMDKHRFNFKANEVASLVERVEKLEETLDVRDLQRKRDAALIELLKMKAQAGFH</sequence>
<feature type="domain" description="3-hydroxyacyl-CoA dehydrogenase C-terminal" evidence="4">
    <location>
        <begin position="158"/>
        <end position="213"/>
    </location>
</feature>
<gene>
    <name evidence="6" type="ORF">CDV56_109035</name>
</gene>
<dbReference type="PANTHER" id="PTHR48075">
    <property type="entry name" value="3-HYDROXYACYL-COA DEHYDROGENASE FAMILY PROTEIN"/>
    <property type="match status" value="1"/>
</dbReference>
<dbReference type="SUPFAM" id="SSF51735">
    <property type="entry name" value="NAD(P)-binding Rossmann-fold domains"/>
    <property type="match status" value="1"/>
</dbReference>
<evidence type="ECO:0000256" key="3">
    <source>
        <dbReference type="SAM" id="Coils"/>
    </source>
</evidence>
<dbReference type="VEuPathDB" id="FungiDB:CDV56_109035"/>
<proteinExistence type="inferred from homology"/>
<dbReference type="SUPFAM" id="SSF48179">
    <property type="entry name" value="6-phosphogluconate dehydrogenase C-terminal domain-like"/>
    <property type="match status" value="1"/>
</dbReference>
<feature type="coiled-coil region" evidence="3">
    <location>
        <begin position="238"/>
        <end position="281"/>
    </location>
</feature>
<dbReference type="Pfam" id="PF00725">
    <property type="entry name" value="3HCDH"/>
    <property type="match status" value="1"/>
</dbReference>
<organism evidence="6 7">
    <name type="scientific">Aspergillus thermomutatus</name>
    <name type="common">Neosartorya pseudofischeri</name>
    <dbReference type="NCBI Taxonomy" id="41047"/>
    <lineage>
        <taxon>Eukaryota</taxon>
        <taxon>Fungi</taxon>
        <taxon>Dikarya</taxon>
        <taxon>Ascomycota</taxon>
        <taxon>Pezizomycotina</taxon>
        <taxon>Eurotiomycetes</taxon>
        <taxon>Eurotiomycetidae</taxon>
        <taxon>Eurotiales</taxon>
        <taxon>Aspergillaceae</taxon>
        <taxon>Aspergillus</taxon>
        <taxon>Aspergillus subgen. Fumigati</taxon>
    </lineage>
</organism>
<keyword evidence="3" id="KW-0175">Coiled coil</keyword>
<name>A0A397HMR9_ASPTH</name>
<comment type="caution">
    <text evidence="6">The sequence shown here is derived from an EMBL/GenBank/DDBJ whole genome shotgun (WGS) entry which is preliminary data.</text>
</comment>
<dbReference type="AlphaFoldDB" id="A0A397HMR9"/>
<evidence type="ECO:0000259" key="5">
    <source>
        <dbReference type="Pfam" id="PF02737"/>
    </source>
</evidence>
<comment type="similarity">
    <text evidence="1">Belongs to the 3-hydroxyacyl-CoA dehydrogenase family.</text>
</comment>
<dbReference type="InterPro" id="IPR006108">
    <property type="entry name" value="3HC_DH_C"/>
</dbReference>
<dbReference type="EMBL" id="NKHU02000037">
    <property type="protein sequence ID" value="RHZ62483.1"/>
    <property type="molecule type" value="Genomic_DNA"/>
</dbReference>
<dbReference type="InterPro" id="IPR006180">
    <property type="entry name" value="3-OHacyl-CoA_DH_CS"/>
</dbReference>
<feature type="domain" description="3-hydroxyacyl-CoA dehydrogenase NAD binding" evidence="5">
    <location>
        <begin position="8"/>
        <end position="53"/>
    </location>
</feature>
<accession>A0A397HMR9</accession>
<dbReference type="InterPro" id="IPR013328">
    <property type="entry name" value="6PGD_dom2"/>
</dbReference>
<keyword evidence="2" id="KW-0560">Oxidoreductase</keyword>
<dbReference type="InterPro" id="IPR036291">
    <property type="entry name" value="NAD(P)-bd_dom_sf"/>
</dbReference>
<dbReference type="STRING" id="41047.A0A397HMR9"/>
<evidence type="ECO:0000313" key="6">
    <source>
        <dbReference type="EMBL" id="RHZ62483.1"/>
    </source>
</evidence>
<dbReference type="Pfam" id="PF02737">
    <property type="entry name" value="3HCDH_N"/>
    <property type="match status" value="2"/>
</dbReference>
<dbReference type="GO" id="GO:0006631">
    <property type="term" value="P:fatty acid metabolic process"/>
    <property type="evidence" value="ECO:0007669"/>
    <property type="project" value="InterPro"/>
</dbReference>
<dbReference type="OrthoDB" id="2021159at2759"/>
<keyword evidence="7" id="KW-1185">Reference proteome</keyword>
<dbReference type="Gene3D" id="1.10.1040.10">
    <property type="entry name" value="N-(1-d-carboxylethyl)-l-norvaline Dehydrogenase, domain 2"/>
    <property type="match status" value="1"/>
</dbReference>
<dbReference type="RefSeq" id="XP_026616785.1">
    <property type="nucleotide sequence ID" value="XM_026762654.1"/>
</dbReference>
<dbReference type="InterPro" id="IPR008927">
    <property type="entry name" value="6-PGluconate_DH-like_C_sf"/>
</dbReference>
<evidence type="ECO:0000256" key="2">
    <source>
        <dbReference type="ARBA" id="ARBA00023002"/>
    </source>
</evidence>
<protein>
    <recommendedName>
        <fullName evidence="8">3-hydroxyacyl-CoA dehydrogenase NAD binding domain-containing protein</fullName>
    </recommendedName>
</protein>
<dbReference type="PANTHER" id="PTHR48075:SF1">
    <property type="entry name" value="LAMBDA-CRYSTALLIN HOMOLOG"/>
    <property type="match status" value="1"/>
</dbReference>
<dbReference type="Gene3D" id="3.40.50.720">
    <property type="entry name" value="NAD(P)-binding Rossmann-like Domain"/>
    <property type="match status" value="2"/>
</dbReference>
<evidence type="ECO:0008006" key="8">
    <source>
        <dbReference type="Google" id="ProtNLM"/>
    </source>
</evidence>
<feature type="domain" description="3-hydroxyacyl-CoA dehydrogenase NAD binding" evidence="5">
    <location>
        <begin position="61"/>
        <end position="154"/>
    </location>
</feature>
<evidence type="ECO:0000259" key="4">
    <source>
        <dbReference type="Pfam" id="PF00725"/>
    </source>
</evidence>
<dbReference type="PROSITE" id="PS00067">
    <property type="entry name" value="3HCDH"/>
    <property type="match status" value="1"/>
</dbReference>
<dbReference type="InterPro" id="IPR006176">
    <property type="entry name" value="3-OHacyl-CoA_DH_NAD-bd"/>
</dbReference>
<dbReference type="GO" id="GO:0070403">
    <property type="term" value="F:NAD+ binding"/>
    <property type="evidence" value="ECO:0007669"/>
    <property type="project" value="InterPro"/>
</dbReference>
<dbReference type="GeneID" id="38131009"/>
<evidence type="ECO:0000313" key="7">
    <source>
        <dbReference type="Proteomes" id="UP000215305"/>
    </source>
</evidence>
<evidence type="ECO:0000256" key="1">
    <source>
        <dbReference type="ARBA" id="ARBA00009463"/>
    </source>
</evidence>
<reference evidence="6" key="1">
    <citation type="submission" date="2018-08" db="EMBL/GenBank/DDBJ databases">
        <title>Draft genome sequence of azole-resistant Aspergillus thermomutatus (Neosartorya pseudofischeri) strain HMR AF 39, isolated from a human nasal aspirate.</title>
        <authorList>
            <person name="Parent-Michaud M."/>
            <person name="Dufresne P.J."/>
            <person name="Fournier E."/>
            <person name="Martineau C."/>
            <person name="Moreira S."/>
            <person name="Perkins V."/>
            <person name="De Repentigny L."/>
            <person name="Dufresne S.F."/>
        </authorList>
    </citation>
    <scope>NUCLEOTIDE SEQUENCE [LARGE SCALE GENOMIC DNA]</scope>
    <source>
        <strain evidence="6">HMR AF 39</strain>
    </source>
</reference>
<dbReference type="GO" id="GO:0050104">
    <property type="term" value="F:L-gulonate 3-dehydrogenase activity"/>
    <property type="evidence" value="ECO:0007669"/>
    <property type="project" value="TreeGrafter"/>
</dbReference>
<dbReference type="Proteomes" id="UP000215305">
    <property type="component" value="Unassembled WGS sequence"/>
</dbReference>